<name>A0A9X0CJG5_9CNID</name>
<protein>
    <submittedName>
        <fullName evidence="3">Uncharacterized protein</fullName>
    </submittedName>
</protein>
<feature type="chain" id="PRO_5040809669" evidence="2">
    <location>
        <begin position="25"/>
        <end position="112"/>
    </location>
</feature>
<evidence type="ECO:0000256" key="2">
    <source>
        <dbReference type="SAM" id="SignalP"/>
    </source>
</evidence>
<evidence type="ECO:0000313" key="3">
    <source>
        <dbReference type="EMBL" id="KAJ7351919.1"/>
    </source>
</evidence>
<feature type="region of interest" description="Disordered" evidence="1">
    <location>
        <begin position="51"/>
        <end position="94"/>
    </location>
</feature>
<sequence length="112" mass="12702">MGTVEFRFAIIIATVLFGLLNVKGDIAPDIDIISTSDYNSIYDDPREYQRTKRSYIHEADTEQSDDDNDDDDIGDEGFYDEDEDDEDSSGSLGRVSTILSPRFVTRKTRFTS</sequence>
<feature type="compositionally biased region" description="Basic and acidic residues" evidence="1">
    <location>
        <begin position="51"/>
        <end position="60"/>
    </location>
</feature>
<dbReference type="AlphaFoldDB" id="A0A9X0CJG5"/>
<evidence type="ECO:0000256" key="1">
    <source>
        <dbReference type="SAM" id="MobiDB-lite"/>
    </source>
</evidence>
<dbReference type="Proteomes" id="UP001163046">
    <property type="component" value="Unassembled WGS sequence"/>
</dbReference>
<keyword evidence="4" id="KW-1185">Reference proteome</keyword>
<dbReference type="EMBL" id="MU827350">
    <property type="protein sequence ID" value="KAJ7351919.1"/>
    <property type="molecule type" value="Genomic_DNA"/>
</dbReference>
<evidence type="ECO:0000313" key="4">
    <source>
        <dbReference type="Proteomes" id="UP001163046"/>
    </source>
</evidence>
<comment type="caution">
    <text evidence="3">The sequence shown here is derived from an EMBL/GenBank/DDBJ whole genome shotgun (WGS) entry which is preliminary data.</text>
</comment>
<proteinExistence type="predicted"/>
<gene>
    <name evidence="3" type="ORF">OS493_034525</name>
</gene>
<feature type="compositionally biased region" description="Acidic residues" evidence="1">
    <location>
        <begin position="61"/>
        <end position="88"/>
    </location>
</feature>
<organism evidence="3 4">
    <name type="scientific">Desmophyllum pertusum</name>
    <dbReference type="NCBI Taxonomy" id="174260"/>
    <lineage>
        <taxon>Eukaryota</taxon>
        <taxon>Metazoa</taxon>
        <taxon>Cnidaria</taxon>
        <taxon>Anthozoa</taxon>
        <taxon>Hexacorallia</taxon>
        <taxon>Scleractinia</taxon>
        <taxon>Caryophylliina</taxon>
        <taxon>Caryophylliidae</taxon>
        <taxon>Desmophyllum</taxon>
    </lineage>
</organism>
<accession>A0A9X0CJG5</accession>
<reference evidence="3" key="1">
    <citation type="submission" date="2023-01" db="EMBL/GenBank/DDBJ databases">
        <title>Genome assembly of the deep-sea coral Lophelia pertusa.</title>
        <authorList>
            <person name="Herrera S."/>
            <person name="Cordes E."/>
        </authorList>
    </citation>
    <scope>NUCLEOTIDE SEQUENCE</scope>
    <source>
        <strain evidence="3">USNM1676648</strain>
        <tissue evidence="3">Polyp</tissue>
    </source>
</reference>
<keyword evidence="2" id="KW-0732">Signal</keyword>
<feature type="signal peptide" evidence="2">
    <location>
        <begin position="1"/>
        <end position="24"/>
    </location>
</feature>